<dbReference type="GO" id="GO:0016616">
    <property type="term" value="F:oxidoreductase activity, acting on the CH-OH group of donors, NAD or NADP as acceptor"/>
    <property type="evidence" value="ECO:0007669"/>
    <property type="project" value="TreeGrafter"/>
</dbReference>
<reference evidence="4 5" key="1">
    <citation type="journal article" date="2024" name="Front Chem Biol">
        <title>Unveiling the potential of Daldinia eschscholtzii MFLUCC 19-0629 through bioactivity and bioinformatics studies for enhanced sustainable agriculture production.</title>
        <authorList>
            <person name="Brooks S."/>
            <person name="Weaver J.A."/>
            <person name="Klomchit A."/>
            <person name="Alharthi S.A."/>
            <person name="Onlamun T."/>
            <person name="Nurani R."/>
            <person name="Vong T.K."/>
            <person name="Alberti F."/>
            <person name="Greco C."/>
        </authorList>
    </citation>
    <scope>NUCLEOTIDE SEQUENCE [LARGE SCALE GENOMIC DNA]</scope>
    <source>
        <strain evidence="4">MFLUCC 19-0629</strain>
    </source>
</reference>
<dbReference type="InterPro" id="IPR050425">
    <property type="entry name" value="NAD(P)_dehydrat-like"/>
</dbReference>
<dbReference type="Proteomes" id="UP001369815">
    <property type="component" value="Unassembled WGS sequence"/>
</dbReference>
<name>A0AAX6MU02_9PEZI</name>
<dbReference type="Pfam" id="PF01370">
    <property type="entry name" value="Epimerase"/>
    <property type="match status" value="1"/>
</dbReference>
<dbReference type="SUPFAM" id="SSF51735">
    <property type="entry name" value="NAD(P)-binding Rossmann-fold domains"/>
    <property type="match status" value="1"/>
</dbReference>
<protein>
    <recommendedName>
        <fullName evidence="3">NAD-dependent epimerase/dehydratase domain-containing protein</fullName>
    </recommendedName>
</protein>
<comment type="similarity">
    <text evidence="2">Belongs to the NAD(P)-dependent epimerase/dehydratase family. Dihydroflavonol-4-reductase subfamily.</text>
</comment>
<dbReference type="PANTHER" id="PTHR10366:SF564">
    <property type="entry name" value="STEROL-4-ALPHA-CARBOXYLATE 3-DEHYDROGENASE, DECARBOXYLATING"/>
    <property type="match status" value="1"/>
</dbReference>
<sequence length="327" mass="36222">MSNSIENTKGVVLVTDNGFKVVTTARSDEKGRRTVESATPAQRSNLSYVAVGDIAKENAFDSAFTKGTIFDYVVHTASPYHLNVQDPVKDFLDPAIKGTTGILKSVVAHAPTVKRVVITSSSAAMINPLNHAKVYDETCWAPWTLEDVKDPQKAYITLSEKAAWAFMEKEKPNFDLVVINCTYTFGPVQRNLPSLEVMNASNHRIRDMLQGKMKEELPSTAPVFTFVDVRDVARAHLKAITVPEAGGNRFYIVGGHFSNKRIVDSIRKSYPKFGERLPPEDAPDDFPADVYGFNNGKSVKTLGLDYNSLEESVKDTVQSILDLRLDF</sequence>
<evidence type="ECO:0000313" key="4">
    <source>
        <dbReference type="EMBL" id="KAK6956095.1"/>
    </source>
</evidence>
<evidence type="ECO:0000256" key="2">
    <source>
        <dbReference type="ARBA" id="ARBA00023445"/>
    </source>
</evidence>
<gene>
    <name evidence="4" type="ORF">Daesc_001365</name>
</gene>
<keyword evidence="5" id="KW-1185">Reference proteome</keyword>
<dbReference type="AlphaFoldDB" id="A0AAX6MU02"/>
<evidence type="ECO:0000259" key="3">
    <source>
        <dbReference type="Pfam" id="PF01370"/>
    </source>
</evidence>
<dbReference type="EMBL" id="JBANMG010000002">
    <property type="protein sequence ID" value="KAK6956095.1"/>
    <property type="molecule type" value="Genomic_DNA"/>
</dbReference>
<dbReference type="Gene3D" id="3.40.50.720">
    <property type="entry name" value="NAD(P)-binding Rossmann-like Domain"/>
    <property type="match status" value="1"/>
</dbReference>
<evidence type="ECO:0000313" key="5">
    <source>
        <dbReference type="Proteomes" id="UP001369815"/>
    </source>
</evidence>
<proteinExistence type="inferred from homology"/>
<comment type="caution">
    <text evidence="4">The sequence shown here is derived from an EMBL/GenBank/DDBJ whole genome shotgun (WGS) entry which is preliminary data.</text>
</comment>
<dbReference type="PANTHER" id="PTHR10366">
    <property type="entry name" value="NAD DEPENDENT EPIMERASE/DEHYDRATASE"/>
    <property type="match status" value="1"/>
</dbReference>
<organism evidence="4 5">
    <name type="scientific">Daldinia eschscholtzii</name>
    <dbReference type="NCBI Taxonomy" id="292717"/>
    <lineage>
        <taxon>Eukaryota</taxon>
        <taxon>Fungi</taxon>
        <taxon>Dikarya</taxon>
        <taxon>Ascomycota</taxon>
        <taxon>Pezizomycotina</taxon>
        <taxon>Sordariomycetes</taxon>
        <taxon>Xylariomycetidae</taxon>
        <taxon>Xylariales</taxon>
        <taxon>Hypoxylaceae</taxon>
        <taxon>Daldinia</taxon>
    </lineage>
</organism>
<evidence type="ECO:0000256" key="1">
    <source>
        <dbReference type="ARBA" id="ARBA00023002"/>
    </source>
</evidence>
<keyword evidence="1" id="KW-0560">Oxidoreductase</keyword>
<dbReference type="InterPro" id="IPR036291">
    <property type="entry name" value="NAD(P)-bd_dom_sf"/>
</dbReference>
<dbReference type="InterPro" id="IPR001509">
    <property type="entry name" value="Epimerase_deHydtase"/>
</dbReference>
<accession>A0AAX6MU02</accession>
<feature type="domain" description="NAD-dependent epimerase/dehydratase" evidence="3">
    <location>
        <begin position="17"/>
        <end position="253"/>
    </location>
</feature>